<dbReference type="PROSITE" id="PS50110">
    <property type="entry name" value="RESPONSE_REGULATORY"/>
    <property type="match status" value="1"/>
</dbReference>
<sequence>MTENQKPTILLVDDAPANIDILVAALRNQYQLRVALNGETALKIVTNTPPDLILLDVMMPGMSGFDVCKQLKSNPLTSRIPVIFVTALGDSNNETEGLMIGAADYITKPINVDIVRARVACHLELYNQTQLLNSLVKQRTLELEQTREHIIQCLGRAAEYKDNETGLHVIRMSKYCELLARTAGLNDHFCSQLLAAAPMHDIGKIGIPDQILKKPSDLNNSEWKIMREHPELGANILGNLDTELMHMASRIALTHHERWNGGGYPYGIKKESIPLEGRIVAIGDVFDALTSDRPYKSAWSIDQTMSHLIDCRGDHFDPELLDIFIALEPELIKIREQHMDHNVALG</sequence>
<evidence type="ECO:0000313" key="4">
    <source>
        <dbReference type="EMBL" id="QIZ75686.1"/>
    </source>
</evidence>
<dbReference type="InterPro" id="IPR001789">
    <property type="entry name" value="Sig_transdc_resp-reg_receiver"/>
</dbReference>
<gene>
    <name evidence="4" type="ORF">HER31_01465</name>
</gene>
<dbReference type="CDD" id="cd00077">
    <property type="entry name" value="HDc"/>
    <property type="match status" value="1"/>
</dbReference>
<dbReference type="SMART" id="SM00448">
    <property type="entry name" value="REC"/>
    <property type="match status" value="1"/>
</dbReference>
<dbReference type="Gene3D" id="3.40.50.2300">
    <property type="match status" value="1"/>
</dbReference>
<dbReference type="PANTHER" id="PTHR45228:SF5">
    <property type="entry name" value="CYCLIC DI-GMP PHOSPHODIESTERASE VC_1348-RELATED"/>
    <property type="match status" value="1"/>
</dbReference>
<keyword evidence="1" id="KW-0597">Phosphoprotein</keyword>
<dbReference type="InterPro" id="IPR052020">
    <property type="entry name" value="Cyclic_di-GMP/3'3'-cGAMP_PDE"/>
</dbReference>
<dbReference type="RefSeq" id="WP_168658947.1">
    <property type="nucleotide sequence ID" value="NZ_CP051180.1"/>
</dbReference>
<protein>
    <submittedName>
        <fullName evidence="4">Response regulator</fullName>
    </submittedName>
</protein>
<dbReference type="PANTHER" id="PTHR45228">
    <property type="entry name" value="CYCLIC DI-GMP PHOSPHODIESTERASE TM_0186-RELATED"/>
    <property type="match status" value="1"/>
</dbReference>
<dbReference type="GO" id="GO:0008081">
    <property type="term" value="F:phosphoric diester hydrolase activity"/>
    <property type="evidence" value="ECO:0007669"/>
    <property type="project" value="UniProtKB-ARBA"/>
</dbReference>
<evidence type="ECO:0000259" key="3">
    <source>
        <dbReference type="PROSITE" id="PS51832"/>
    </source>
</evidence>
<dbReference type="InterPro" id="IPR037522">
    <property type="entry name" value="HD_GYP_dom"/>
</dbReference>
<organism evidence="4 5">
    <name type="scientific">Ferrimonas lipolytica</name>
    <dbReference type="NCBI Taxonomy" id="2724191"/>
    <lineage>
        <taxon>Bacteria</taxon>
        <taxon>Pseudomonadati</taxon>
        <taxon>Pseudomonadota</taxon>
        <taxon>Gammaproteobacteria</taxon>
        <taxon>Alteromonadales</taxon>
        <taxon>Ferrimonadaceae</taxon>
        <taxon>Ferrimonas</taxon>
    </lineage>
</organism>
<feature type="modified residue" description="4-aspartylphosphate" evidence="1">
    <location>
        <position position="56"/>
    </location>
</feature>
<feature type="domain" description="Response regulatory" evidence="2">
    <location>
        <begin position="8"/>
        <end position="123"/>
    </location>
</feature>
<dbReference type="PROSITE" id="PS51832">
    <property type="entry name" value="HD_GYP"/>
    <property type="match status" value="1"/>
</dbReference>
<accession>A0A6H1UBV2</accession>
<dbReference type="Pfam" id="PF00072">
    <property type="entry name" value="Response_reg"/>
    <property type="match status" value="1"/>
</dbReference>
<dbReference type="GO" id="GO:0000160">
    <property type="term" value="P:phosphorelay signal transduction system"/>
    <property type="evidence" value="ECO:0007669"/>
    <property type="project" value="InterPro"/>
</dbReference>
<evidence type="ECO:0000313" key="5">
    <source>
        <dbReference type="Proteomes" id="UP000501602"/>
    </source>
</evidence>
<dbReference type="InterPro" id="IPR003607">
    <property type="entry name" value="HD/PDEase_dom"/>
</dbReference>
<dbReference type="CDD" id="cd19920">
    <property type="entry name" value="REC_PA4781-like"/>
    <property type="match status" value="1"/>
</dbReference>
<dbReference type="Gene3D" id="1.10.3210.10">
    <property type="entry name" value="Hypothetical protein af1432"/>
    <property type="match status" value="1"/>
</dbReference>
<evidence type="ECO:0000256" key="1">
    <source>
        <dbReference type="PROSITE-ProRule" id="PRU00169"/>
    </source>
</evidence>
<dbReference type="Pfam" id="PF13487">
    <property type="entry name" value="HD_5"/>
    <property type="match status" value="1"/>
</dbReference>
<dbReference type="SMART" id="SM00471">
    <property type="entry name" value="HDc"/>
    <property type="match status" value="1"/>
</dbReference>
<evidence type="ECO:0000259" key="2">
    <source>
        <dbReference type="PROSITE" id="PS50110"/>
    </source>
</evidence>
<dbReference type="SUPFAM" id="SSF52172">
    <property type="entry name" value="CheY-like"/>
    <property type="match status" value="1"/>
</dbReference>
<keyword evidence="5" id="KW-1185">Reference proteome</keyword>
<dbReference type="AlphaFoldDB" id="A0A6H1UBV2"/>
<dbReference type="SUPFAM" id="SSF109604">
    <property type="entry name" value="HD-domain/PDEase-like"/>
    <property type="match status" value="1"/>
</dbReference>
<feature type="domain" description="HD-GYP" evidence="3">
    <location>
        <begin position="143"/>
        <end position="340"/>
    </location>
</feature>
<dbReference type="KEGG" id="fes:HER31_01465"/>
<proteinExistence type="predicted"/>
<dbReference type="EMBL" id="CP051180">
    <property type="protein sequence ID" value="QIZ75686.1"/>
    <property type="molecule type" value="Genomic_DNA"/>
</dbReference>
<name>A0A6H1UBV2_9GAMM</name>
<dbReference type="Proteomes" id="UP000501602">
    <property type="component" value="Chromosome"/>
</dbReference>
<dbReference type="InterPro" id="IPR011006">
    <property type="entry name" value="CheY-like_superfamily"/>
</dbReference>
<reference evidence="4 5" key="1">
    <citation type="submission" date="2020-04" db="EMBL/GenBank/DDBJ databases">
        <title>Ferrimonas sp. S7 isolated from sea water.</title>
        <authorList>
            <person name="Bae S.S."/>
            <person name="Baek K."/>
        </authorList>
    </citation>
    <scope>NUCLEOTIDE SEQUENCE [LARGE SCALE GENOMIC DNA]</scope>
    <source>
        <strain evidence="4 5">S7</strain>
    </source>
</reference>